<sequence>MKSLRFFFLSLAVSLTAGFLYSAHCSLEQIEQHQAIYQEAKAIAQR</sequence>
<evidence type="ECO:0000256" key="1">
    <source>
        <dbReference type="SAM" id="SignalP"/>
    </source>
</evidence>
<reference evidence="2 3" key="1">
    <citation type="journal article" date="2006" name="Genome Biol.">
        <title>Genomic analysis reveals that Pseudomonas aeruginosa virulence is combinatorial.</title>
        <authorList>
            <person name="Lee D.G."/>
            <person name="Urbach J.M."/>
            <person name="Wu G."/>
            <person name="Liberati N.T."/>
            <person name="Feinbaum R.L."/>
            <person name="Miyata S."/>
            <person name="Diggins L.T."/>
            <person name="He J."/>
            <person name="Saucier M."/>
            <person name="Deziel E."/>
            <person name="Friedman L."/>
            <person name="Li L."/>
            <person name="Grills G."/>
            <person name="Montgomery K."/>
            <person name="Kucherlapati R."/>
            <person name="Rahme L.G."/>
            <person name="Ausubel F.M."/>
        </authorList>
    </citation>
    <scope>NUCLEOTIDE SEQUENCE [LARGE SCALE GENOMIC DNA]</scope>
    <source>
        <strain evidence="2 3">UCBPP-PA14</strain>
    </source>
</reference>
<gene>
    <name evidence="2" type="ordered locus">PA14_22180</name>
</gene>
<evidence type="ECO:0000313" key="3">
    <source>
        <dbReference type="Proteomes" id="UP000000653"/>
    </source>
</evidence>
<feature type="signal peptide" evidence="1">
    <location>
        <begin position="1"/>
        <end position="17"/>
    </location>
</feature>
<accession>A0A0H2ZDR2</accession>
<organism evidence="2 3">
    <name type="scientific">Pseudomonas aeruginosa (strain UCBPP-PA14)</name>
    <dbReference type="NCBI Taxonomy" id="208963"/>
    <lineage>
        <taxon>Bacteria</taxon>
        <taxon>Pseudomonadati</taxon>
        <taxon>Pseudomonadota</taxon>
        <taxon>Gammaproteobacteria</taxon>
        <taxon>Pseudomonadales</taxon>
        <taxon>Pseudomonadaceae</taxon>
        <taxon>Pseudomonas</taxon>
    </lineage>
</organism>
<dbReference type="EMBL" id="CP000438">
    <property type="protein sequence ID" value="ABJ12481.1"/>
    <property type="molecule type" value="Genomic_DNA"/>
</dbReference>
<evidence type="ECO:0000313" key="2">
    <source>
        <dbReference type="EMBL" id="ABJ12481.1"/>
    </source>
</evidence>
<dbReference type="HOGENOM" id="CLU_3187814_0_0_6"/>
<dbReference type="AlphaFoldDB" id="A0A0H2ZDR2"/>
<protein>
    <recommendedName>
        <fullName evidence="4">Secreted protein</fullName>
    </recommendedName>
</protein>
<name>A0A0H2ZDR2_PSEAB</name>
<feature type="chain" id="PRO_5002603558" description="Secreted protein" evidence="1">
    <location>
        <begin position="18"/>
        <end position="46"/>
    </location>
</feature>
<keyword evidence="1" id="KW-0732">Signal</keyword>
<dbReference type="KEGG" id="pau:PA14_22180"/>
<evidence type="ECO:0008006" key="4">
    <source>
        <dbReference type="Google" id="ProtNLM"/>
    </source>
</evidence>
<proteinExistence type="predicted"/>
<dbReference type="Proteomes" id="UP000000653">
    <property type="component" value="Chromosome"/>
</dbReference>